<comment type="similarity">
    <text evidence="1">Belongs to the inositol monophosphatase superfamily.</text>
</comment>
<feature type="binding site" evidence="5">
    <location>
        <position position="200"/>
    </location>
    <ligand>
        <name>Mg(2+)</name>
        <dbReference type="ChEBI" id="CHEBI:18420"/>
        <label>1</label>
        <note>catalytic</note>
    </ligand>
</feature>
<evidence type="ECO:0000313" key="6">
    <source>
        <dbReference type="EMBL" id="SMQ69113.1"/>
    </source>
</evidence>
<evidence type="ECO:0000256" key="3">
    <source>
        <dbReference type="ARBA" id="ARBA00022801"/>
    </source>
</evidence>
<sequence>MIDSDRLEEIVREAGRIAHGQWPGAGHEVESWEKEPGSPVCAADLEVDAFLKRELGALLPSAGWLSEETADDPSRLGKGLIWLVDPVDGTRDFLRGRPGWAVSVALISSGRPLIGMLSAPARGEEWIAVAGQGARRNGEPLRASVRETFAGARVPTDALPKEDRDLEIVYKPNSIALRIAMVAADEADLVATLRWGFEWDIGAAALIAREAGAEVTDAFGGPLAYNKRDPRAFGLLASSPQIHHDAVERLADRVSRLSAMKKG</sequence>
<dbReference type="GO" id="GO:0007165">
    <property type="term" value="P:signal transduction"/>
    <property type="evidence" value="ECO:0007669"/>
    <property type="project" value="TreeGrafter"/>
</dbReference>
<feature type="binding site" evidence="5">
    <location>
        <position position="67"/>
    </location>
    <ligand>
        <name>Mg(2+)</name>
        <dbReference type="ChEBI" id="CHEBI:18420"/>
        <label>1</label>
        <note>catalytic</note>
    </ligand>
</feature>
<dbReference type="PANTHER" id="PTHR20854:SF4">
    <property type="entry name" value="INOSITOL-1-MONOPHOSPHATASE-RELATED"/>
    <property type="match status" value="1"/>
</dbReference>
<dbReference type="InterPro" id="IPR020583">
    <property type="entry name" value="Inositol_monoP_metal-BS"/>
</dbReference>
<dbReference type="GO" id="GO:0008934">
    <property type="term" value="F:inositol monophosphate 1-phosphatase activity"/>
    <property type="evidence" value="ECO:0007669"/>
    <property type="project" value="TreeGrafter"/>
</dbReference>
<proteinExistence type="inferred from homology"/>
<dbReference type="GO" id="GO:0046872">
    <property type="term" value="F:metal ion binding"/>
    <property type="evidence" value="ECO:0007669"/>
    <property type="project" value="UniProtKB-KW"/>
</dbReference>
<evidence type="ECO:0000256" key="4">
    <source>
        <dbReference type="ARBA" id="ARBA00022842"/>
    </source>
</evidence>
<organism evidence="6 7">
    <name type="scientific">Altererythrobacter xiamenensis</name>
    <dbReference type="NCBI Taxonomy" id="1316679"/>
    <lineage>
        <taxon>Bacteria</taxon>
        <taxon>Pseudomonadati</taxon>
        <taxon>Pseudomonadota</taxon>
        <taxon>Alphaproteobacteria</taxon>
        <taxon>Sphingomonadales</taxon>
        <taxon>Erythrobacteraceae</taxon>
        <taxon>Altererythrobacter</taxon>
    </lineage>
</organism>
<dbReference type="Pfam" id="PF00459">
    <property type="entry name" value="Inositol_P"/>
    <property type="match status" value="1"/>
</dbReference>
<name>A0A1Y6F9Q0_9SPHN</name>
<evidence type="ECO:0000313" key="7">
    <source>
        <dbReference type="Proteomes" id="UP000194420"/>
    </source>
</evidence>
<reference evidence="7" key="1">
    <citation type="submission" date="2017-04" db="EMBL/GenBank/DDBJ databases">
        <authorList>
            <person name="Varghese N."/>
            <person name="Submissions S."/>
        </authorList>
    </citation>
    <scope>NUCLEOTIDE SEQUENCE [LARGE SCALE GENOMIC DNA]</scope>
</reference>
<dbReference type="Gene3D" id="3.40.190.80">
    <property type="match status" value="1"/>
</dbReference>
<dbReference type="Proteomes" id="UP000194420">
    <property type="component" value="Unassembled WGS sequence"/>
</dbReference>
<evidence type="ECO:0000256" key="5">
    <source>
        <dbReference type="PIRSR" id="PIRSR600760-2"/>
    </source>
</evidence>
<dbReference type="EMBL" id="FXWG01000002">
    <property type="protein sequence ID" value="SMQ69113.1"/>
    <property type="molecule type" value="Genomic_DNA"/>
</dbReference>
<dbReference type="AlphaFoldDB" id="A0A1Y6F9Q0"/>
<accession>A0A1Y6F9Q0</accession>
<dbReference type="CDD" id="cd01638">
    <property type="entry name" value="CysQ"/>
    <property type="match status" value="1"/>
</dbReference>
<feature type="binding site" evidence="5">
    <location>
        <position position="85"/>
    </location>
    <ligand>
        <name>Mg(2+)</name>
        <dbReference type="ChEBI" id="CHEBI:18420"/>
        <label>1</label>
        <note>catalytic</note>
    </ligand>
</feature>
<dbReference type="InterPro" id="IPR000760">
    <property type="entry name" value="Inositol_monophosphatase-like"/>
</dbReference>
<dbReference type="SUPFAM" id="SSF56655">
    <property type="entry name" value="Carbohydrate phosphatase"/>
    <property type="match status" value="1"/>
</dbReference>
<dbReference type="PRINTS" id="PR00377">
    <property type="entry name" value="IMPHPHTASES"/>
</dbReference>
<keyword evidence="7" id="KW-1185">Reference proteome</keyword>
<comment type="cofactor">
    <cofactor evidence="5">
        <name>Mg(2+)</name>
        <dbReference type="ChEBI" id="CHEBI:18420"/>
    </cofactor>
</comment>
<protein>
    <submittedName>
        <fullName evidence="6">Myo-inositol-1(Or 4)-monophosphatase</fullName>
    </submittedName>
</protein>
<dbReference type="PROSITE" id="PS00629">
    <property type="entry name" value="IMP_1"/>
    <property type="match status" value="1"/>
</dbReference>
<dbReference type="RefSeq" id="WP_086437281.1">
    <property type="nucleotide sequence ID" value="NZ_FXWG01000002.1"/>
</dbReference>
<keyword evidence="2 5" id="KW-0479">Metal-binding</keyword>
<evidence type="ECO:0000256" key="1">
    <source>
        <dbReference type="ARBA" id="ARBA00009759"/>
    </source>
</evidence>
<dbReference type="GO" id="GO:0006020">
    <property type="term" value="P:inositol metabolic process"/>
    <property type="evidence" value="ECO:0007669"/>
    <property type="project" value="TreeGrafter"/>
</dbReference>
<evidence type="ECO:0000256" key="2">
    <source>
        <dbReference type="ARBA" id="ARBA00022723"/>
    </source>
</evidence>
<dbReference type="PANTHER" id="PTHR20854">
    <property type="entry name" value="INOSITOL MONOPHOSPHATASE"/>
    <property type="match status" value="1"/>
</dbReference>
<keyword evidence="4 5" id="KW-0460">Magnesium</keyword>
<feature type="binding site" evidence="5">
    <location>
        <position position="88"/>
    </location>
    <ligand>
        <name>Mg(2+)</name>
        <dbReference type="ChEBI" id="CHEBI:18420"/>
        <label>1</label>
        <note>catalytic</note>
    </ligand>
</feature>
<gene>
    <name evidence="6" type="ORF">SAMN06297468_1350</name>
</gene>
<dbReference type="OrthoDB" id="9785695at2"/>
<keyword evidence="3" id="KW-0378">Hydrolase</keyword>
<dbReference type="Gene3D" id="3.30.540.10">
    <property type="entry name" value="Fructose-1,6-Bisphosphatase, subunit A, domain 1"/>
    <property type="match status" value="1"/>
</dbReference>